<evidence type="ECO:0000313" key="2">
    <source>
        <dbReference type="Proteomes" id="UP000887565"/>
    </source>
</evidence>
<feature type="chain" id="PRO_5036811454" evidence="1">
    <location>
        <begin position="23"/>
        <end position="146"/>
    </location>
</feature>
<dbReference type="WBParaSite" id="nRc.2.0.1.t43574-RA">
    <property type="protein sequence ID" value="nRc.2.0.1.t43574-RA"/>
    <property type="gene ID" value="nRc.2.0.1.g43574"/>
</dbReference>
<protein>
    <submittedName>
        <fullName evidence="3">Uncharacterized protein</fullName>
    </submittedName>
</protein>
<feature type="signal peptide" evidence="1">
    <location>
        <begin position="1"/>
        <end position="22"/>
    </location>
</feature>
<proteinExistence type="predicted"/>
<keyword evidence="1" id="KW-0732">Signal</keyword>
<evidence type="ECO:0000313" key="3">
    <source>
        <dbReference type="WBParaSite" id="nRc.2.0.1.t43574-RA"/>
    </source>
</evidence>
<evidence type="ECO:0000256" key="1">
    <source>
        <dbReference type="SAM" id="SignalP"/>
    </source>
</evidence>
<reference evidence="3" key="1">
    <citation type="submission" date="2022-11" db="UniProtKB">
        <authorList>
            <consortium name="WormBaseParasite"/>
        </authorList>
    </citation>
    <scope>IDENTIFICATION</scope>
</reference>
<dbReference type="Proteomes" id="UP000887565">
    <property type="component" value="Unplaced"/>
</dbReference>
<sequence>MLLLSWINLLLIFLLNIQTGAARSNIDLESAQEFVVLSTPYPMTDDPEEPPEHGRTTKIFRKKKPTPYAFMDYFTLNKSLLDSMHRADVISQREEHDVTSTIKICHHDIRIIRTGDDKKPCYHFRKYKTIKDLLSTRATVHRINWL</sequence>
<keyword evidence="2" id="KW-1185">Reference proteome</keyword>
<accession>A0A915KYM1</accession>
<dbReference type="AlphaFoldDB" id="A0A915KYM1"/>
<name>A0A915KYM1_ROMCU</name>
<organism evidence="2 3">
    <name type="scientific">Romanomermis culicivorax</name>
    <name type="common">Nematode worm</name>
    <dbReference type="NCBI Taxonomy" id="13658"/>
    <lineage>
        <taxon>Eukaryota</taxon>
        <taxon>Metazoa</taxon>
        <taxon>Ecdysozoa</taxon>
        <taxon>Nematoda</taxon>
        <taxon>Enoplea</taxon>
        <taxon>Dorylaimia</taxon>
        <taxon>Mermithida</taxon>
        <taxon>Mermithoidea</taxon>
        <taxon>Mermithidae</taxon>
        <taxon>Romanomermis</taxon>
    </lineage>
</organism>